<comment type="caution">
    <text evidence="1">The sequence shown here is derived from an EMBL/GenBank/DDBJ whole genome shotgun (WGS) entry which is preliminary data.</text>
</comment>
<keyword evidence="2" id="KW-1185">Reference proteome</keyword>
<protein>
    <submittedName>
        <fullName evidence="1">Uncharacterized protein</fullName>
    </submittedName>
</protein>
<evidence type="ECO:0000313" key="2">
    <source>
        <dbReference type="Proteomes" id="UP000236232"/>
    </source>
</evidence>
<gene>
    <name evidence="1" type="ORF">CCU68_19800</name>
</gene>
<dbReference type="Proteomes" id="UP000236232">
    <property type="component" value="Unassembled WGS sequence"/>
</dbReference>
<reference evidence="1 2" key="1">
    <citation type="submission" date="2018-01" db="EMBL/GenBank/DDBJ databases">
        <title>Draft Genome Sequence of Pseudomonas gingeri NCPPB 3146 (LMG 5327), a White Line Reaction Producer.</title>
        <authorList>
            <person name="Rokni-Zadeh H."/>
            <person name="Bahrami T."/>
            <person name="Zarvandi S."/>
            <person name="Changi-Ashtiani M."/>
            <person name="De Mot R."/>
        </authorList>
    </citation>
    <scope>NUCLEOTIDE SEQUENCE [LARGE SCALE GENOMIC DNA]</scope>
    <source>
        <strain evidence="2">NCPPB 3146 \ LMG 5327</strain>
    </source>
</reference>
<evidence type="ECO:0000313" key="1">
    <source>
        <dbReference type="EMBL" id="PNQ90815.1"/>
    </source>
</evidence>
<dbReference type="EMBL" id="POWE01000114">
    <property type="protein sequence ID" value="PNQ90815.1"/>
    <property type="molecule type" value="Genomic_DNA"/>
</dbReference>
<sequence>MVCRLEGASRARYSVTGGLTSASGPAGAIGGGEDKTFAQAEQEVITITHCMVIQETCIDIDDAFAGKLTPTGWEQACPRRGTSKRNKR</sequence>
<name>A0ABX4Y0F1_9PSED</name>
<accession>A0ABX4Y0F1</accession>
<proteinExistence type="predicted"/>
<organism evidence="1 2">
    <name type="scientific">Pseudomonas gingeri NCPPB 3146 = LMG 5327</name>
    <dbReference type="NCBI Taxonomy" id="707248"/>
    <lineage>
        <taxon>Bacteria</taxon>
        <taxon>Pseudomonadati</taxon>
        <taxon>Pseudomonadota</taxon>
        <taxon>Gammaproteobacteria</taxon>
        <taxon>Pseudomonadales</taxon>
        <taxon>Pseudomonadaceae</taxon>
        <taxon>Pseudomonas</taxon>
    </lineage>
</organism>